<gene>
    <name evidence="1" type="primary">CSEP04187</name>
</gene>
<dbReference type="AlphaFoldDB" id="A0A977R8U9"/>
<evidence type="ECO:0000313" key="1">
    <source>
        <dbReference type="EMBL" id="UXM18960.1"/>
    </source>
</evidence>
<dbReference type="EMBL" id="MZ365025">
    <property type="protein sequence ID" value="UXM18960.1"/>
    <property type="molecule type" value="mRNA"/>
</dbReference>
<accession>A0A977R8U9</accession>
<sequence length="100" mass="10956">MVSNFGPIYHTNISTKSKNSSTLEGFGPSPVTDRVIVSRSFETTKEDRVKIPTALDPGVPVAKIAEQFGFTKRQIYYVRSYGLESGRKSCGRKPAVLAST</sequence>
<protein>
    <submittedName>
        <fullName evidence="1">Secreted effector protein</fullName>
    </submittedName>
</protein>
<name>A0A977R8U9_OIDHE</name>
<proteinExistence type="evidence at transcript level"/>
<organism evidence="1">
    <name type="scientific">Oidium heveae</name>
    <name type="common">Hevea powdery mildew</name>
    <dbReference type="NCBI Taxonomy" id="299130"/>
    <lineage>
        <taxon>Eukaryota</taxon>
        <taxon>Fungi</taxon>
        <taxon>Dikarya</taxon>
        <taxon>Ascomycota</taxon>
        <taxon>Pezizomycotina</taxon>
        <taxon>Leotiomycetes</taxon>
        <taxon>Erysiphales</taxon>
        <taxon>Erysiphaceae</taxon>
        <taxon>Oidium</taxon>
    </lineage>
</organism>
<reference evidence="1" key="1">
    <citation type="submission" date="2021-06" db="EMBL/GenBank/DDBJ databases">
        <authorList>
            <person name="Liu M."/>
        </authorList>
    </citation>
    <scope>NUCLEOTIDE SEQUENCE</scope>
    <source>
        <strain evidence="1">HO-73</strain>
    </source>
</reference>